<accession>A0A290S8U8</accession>
<evidence type="ECO:0000313" key="1">
    <source>
        <dbReference type="EMBL" id="ATC88492.1"/>
    </source>
</evidence>
<dbReference type="EMBL" id="CP011026">
    <property type="protein sequence ID" value="ATC88492.1"/>
    <property type="molecule type" value="Genomic_DNA"/>
</dbReference>
<sequence length="39" mass="4566">MLQKALCYFAPKRRLIMLLDKIKTAVYLNSCLCKLALFM</sequence>
<proteinExistence type="predicted"/>
<evidence type="ECO:0000313" key="2">
    <source>
        <dbReference type="Proteomes" id="UP000016505"/>
    </source>
</evidence>
<protein>
    <submittedName>
        <fullName evidence="1">Uncharacterized protein</fullName>
    </submittedName>
</protein>
<organism evidence="1 2">
    <name type="scientific">Pseudoalteromonas arctica A 37-1-2</name>
    <dbReference type="NCBI Taxonomy" id="1117313"/>
    <lineage>
        <taxon>Bacteria</taxon>
        <taxon>Pseudomonadati</taxon>
        <taxon>Pseudomonadota</taxon>
        <taxon>Gammaproteobacteria</taxon>
        <taxon>Alteromonadales</taxon>
        <taxon>Pseudoalteromonadaceae</taxon>
        <taxon>Pseudoalteromonas</taxon>
    </lineage>
</organism>
<dbReference type="AlphaFoldDB" id="A0A290S8U8"/>
<dbReference type="KEGG" id="part:PARC_b0265"/>
<gene>
    <name evidence="1" type="ORF">PARC_b0265</name>
</gene>
<reference evidence="1 2" key="1">
    <citation type="journal article" date="2012" name="J. Bacteriol.">
        <title>Genome sequences of type strains of seven species of the marine bacterium Pseudoalteromonas.</title>
        <authorList>
            <person name="Xie B.B."/>
            <person name="Shu Y.L."/>
            <person name="Qin Q.L."/>
            <person name="Rong J.C."/>
            <person name="Zhang X.Y."/>
            <person name="Chen X.L."/>
            <person name="Shi M."/>
            <person name="He H.L."/>
            <person name="Zhou B.C."/>
            <person name="Zhang Y.Z."/>
        </authorList>
    </citation>
    <scope>NUCLEOTIDE SEQUENCE [LARGE SCALE GENOMIC DNA]</scope>
    <source>
        <strain evidence="1 2">A 37-1-2</strain>
    </source>
</reference>
<name>A0A290S8U8_9GAMM</name>
<dbReference type="Proteomes" id="UP000016505">
    <property type="component" value="Chromosome II"/>
</dbReference>